<proteinExistence type="predicted"/>
<organism evidence="1 2">
    <name type="scientific">Mucuna pruriens</name>
    <name type="common">Velvet bean</name>
    <name type="synonym">Dolichos pruriens</name>
    <dbReference type="NCBI Taxonomy" id="157652"/>
    <lineage>
        <taxon>Eukaryota</taxon>
        <taxon>Viridiplantae</taxon>
        <taxon>Streptophyta</taxon>
        <taxon>Embryophyta</taxon>
        <taxon>Tracheophyta</taxon>
        <taxon>Spermatophyta</taxon>
        <taxon>Magnoliopsida</taxon>
        <taxon>eudicotyledons</taxon>
        <taxon>Gunneridae</taxon>
        <taxon>Pentapetalae</taxon>
        <taxon>rosids</taxon>
        <taxon>fabids</taxon>
        <taxon>Fabales</taxon>
        <taxon>Fabaceae</taxon>
        <taxon>Papilionoideae</taxon>
        <taxon>50 kb inversion clade</taxon>
        <taxon>NPAAA clade</taxon>
        <taxon>indigoferoid/millettioid clade</taxon>
        <taxon>Phaseoleae</taxon>
        <taxon>Mucuna</taxon>
    </lineage>
</organism>
<evidence type="ECO:0000313" key="1">
    <source>
        <dbReference type="EMBL" id="RDX75243.1"/>
    </source>
</evidence>
<dbReference type="OrthoDB" id="1433117at2759"/>
<evidence type="ECO:0000313" key="2">
    <source>
        <dbReference type="Proteomes" id="UP000257109"/>
    </source>
</evidence>
<reference evidence="1" key="1">
    <citation type="submission" date="2018-05" db="EMBL/GenBank/DDBJ databases">
        <title>Draft genome of Mucuna pruriens seed.</title>
        <authorList>
            <person name="Nnadi N.E."/>
            <person name="Vos R."/>
            <person name="Hasami M.H."/>
            <person name="Devisetty U.K."/>
            <person name="Aguiy J.C."/>
        </authorList>
    </citation>
    <scope>NUCLEOTIDE SEQUENCE [LARGE SCALE GENOMIC DNA]</scope>
    <source>
        <strain evidence="1">JCA_2017</strain>
    </source>
</reference>
<name>A0A371FAT2_MUCPR</name>
<comment type="caution">
    <text evidence="1">The sequence shown here is derived from an EMBL/GenBank/DDBJ whole genome shotgun (WGS) entry which is preliminary data.</text>
</comment>
<dbReference type="EMBL" id="QJKJ01009890">
    <property type="protein sequence ID" value="RDX75243.1"/>
    <property type="molecule type" value="Genomic_DNA"/>
</dbReference>
<dbReference type="AlphaFoldDB" id="A0A371FAT2"/>
<sequence length="102" mass="11953">MILVEIGESPLITTFFQLAQNKEEIRANLNLLQEVWEVAHVKEYMAKTRGPNNITQKKFPKNSRSPYKIVEEVGKGAYRLEYLDGRKVPCTWNMASLWIYYN</sequence>
<feature type="non-terminal residue" evidence="1">
    <location>
        <position position="1"/>
    </location>
</feature>
<gene>
    <name evidence="1" type="ORF">CR513_44910</name>
</gene>
<protein>
    <submittedName>
        <fullName evidence="1">Uncharacterized protein</fullName>
    </submittedName>
</protein>
<dbReference type="Proteomes" id="UP000257109">
    <property type="component" value="Unassembled WGS sequence"/>
</dbReference>
<accession>A0A371FAT2</accession>
<keyword evidence="2" id="KW-1185">Reference proteome</keyword>